<dbReference type="FunFam" id="2.30.29.30:FF:000560">
    <property type="entry name" value="Sterol 3-beta-glucosyltransferase"/>
    <property type="match status" value="1"/>
</dbReference>
<feature type="region of interest" description="Disordered" evidence="16">
    <location>
        <begin position="1182"/>
        <end position="1245"/>
    </location>
</feature>
<dbReference type="GO" id="GO:0016125">
    <property type="term" value="P:sterol metabolic process"/>
    <property type="evidence" value="ECO:0007669"/>
    <property type="project" value="EnsemblFungi"/>
</dbReference>
<evidence type="ECO:0000256" key="16">
    <source>
        <dbReference type="SAM" id="MobiDB-lite"/>
    </source>
</evidence>
<comment type="catalytic activity">
    <reaction evidence="14">
        <text>ergosterol + UDP-alpha-D-glucose = ergosteryl 3-beta-D-glucoside + UDP + H(+)</text>
        <dbReference type="Rhea" id="RHEA:61836"/>
        <dbReference type="ChEBI" id="CHEBI:15378"/>
        <dbReference type="ChEBI" id="CHEBI:16933"/>
        <dbReference type="ChEBI" id="CHEBI:52973"/>
        <dbReference type="ChEBI" id="CHEBI:58223"/>
        <dbReference type="ChEBI" id="CHEBI:58885"/>
    </reaction>
    <physiologicalReaction direction="left-to-right" evidence="14">
        <dbReference type="Rhea" id="RHEA:61837"/>
    </physiologicalReaction>
</comment>
<evidence type="ECO:0000256" key="3">
    <source>
        <dbReference type="ARBA" id="ARBA00006962"/>
    </source>
</evidence>
<dbReference type="EC" id="2.4.1.173" evidence="4"/>
<dbReference type="PROSITE" id="PS50003">
    <property type="entry name" value="PH_DOMAIN"/>
    <property type="match status" value="1"/>
</dbReference>
<evidence type="ECO:0000256" key="10">
    <source>
        <dbReference type="ARBA" id="ARBA00022927"/>
    </source>
</evidence>
<gene>
    <name evidence="18" type="ORF">UCDDA912_g08884</name>
</gene>
<evidence type="ECO:0000256" key="14">
    <source>
        <dbReference type="ARBA" id="ARBA00047886"/>
    </source>
</evidence>
<proteinExistence type="inferred from homology"/>
<dbReference type="Gene3D" id="3.40.50.2000">
    <property type="entry name" value="Glycogen Phosphorylase B"/>
    <property type="match status" value="2"/>
</dbReference>
<dbReference type="FunFam" id="3.40.50.2000:FF:000029">
    <property type="entry name" value="Sterol 3-beta-glucosyltransferase"/>
    <property type="match status" value="1"/>
</dbReference>
<dbReference type="PANTHER" id="PTHR48050">
    <property type="entry name" value="STEROL 3-BETA-GLUCOSYLTRANSFERASE"/>
    <property type="match status" value="1"/>
</dbReference>
<dbReference type="FunFam" id="2.30.29.30:FF:000303">
    <property type="entry name" value="Sterol 3-beta-glucosyltransferase"/>
    <property type="match status" value="1"/>
</dbReference>
<evidence type="ECO:0000256" key="13">
    <source>
        <dbReference type="ARBA" id="ARBA00029843"/>
    </source>
</evidence>
<evidence type="ECO:0000256" key="4">
    <source>
        <dbReference type="ARBA" id="ARBA00012650"/>
    </source>
</evidence>
<dbReference type="AlphaFoldDB" id="A0A0G2FAE2"/>
<evidence type="ECO:0000256" key="15">
    <source>
        <dbReference type="ARBA" id="ARBA00049453"/>
    </source>
</evidence>
<evidence type="ECO:0000256" key="11">
    <source>
        <dbReference type="ARBA" id="ARBA00023006"/>
    </source>
</evidence>
<keyword evidence="7" id="KW-0963">Cytoplasm</keyword>
<dbReference type="OrthoDB" id="10261837at2759"/>
<feature type="region of interest" description="Disordered" evidence="16">
    <location>
        <begin position="610"/>
        <end position="635"/>
    </location>
</feature>
<evidence type="ECO:0000259" key="17">
    <source>
        <dbReference type="PROSITE" id="PS50003"/>
    </source>
</evidence>
<dbReference type="InterPro" id="IPR002213">
    <property type="entry name" value="UDP_glucos_trans"/>
</dbReference>
<dbReference type="GO" id="GO:0032120">
    <property type="term" value="P:ascospore-type prospore membrane formation"/>
    <property type="evidence" value="ECO:0007669"/>
    <property type="project" value="EnsemblFungi"/>
</dbReference>
<evidence type="ECO:0000313" key="18">
    <source>
        <dbReference type="EMBL" id="KKY31161.1"/>
    </source>
</evidence>
<feature type="compositionally biased region" description="Basic and acidic residues" evidence="16">
    <location>
        <begin position="623"/>
        <end position="635"/>
    </location>
</feature>
<comment type="caution">
    <text evidence="18">The sequence shown here is derived from an EMBL/GenBank/DDBJ whole genome shotgun (WGS) entry which is preliminary data.</text>
</comment>
<comment type="subcellular location">
    <subcellularLocation>
        <location evidence="1">Cytoplasm</location>
    </subcellularLocation>
    <subcellularLocation>
        <location evidence="2">Preautophagosomal structure membrane</location>
        <topology evidence="2">Peripheral membrane protein</topology>
    </subcellularLocation>
</comment>
<dbReference type="EMBL" id="LCUC01000408">
    <property type="protein sequence ID" value="KKY31161.1"/>
    <property type="molecule type" value="Genomic_DNA"/>
</dbReference>
<evidence type="ECO:0000256" key="9">
    <source>
        <dbReference type="ARBA" id="ARBA00022679"/>
    </source>
</evidence>
<evidence type="ECO:0000256" key="6">
    <source>
        <dbReference type="ARBA" id="ARBA00022448"/>
    </source>
</evidence>
<keyword evidence="11" id="KW-0072">Autophagy</keyword>
<keyword evidence="9 18" id="KW-0808">Transferase</keyword>
<dbReference type="GO" id="GO:0005975">
    <property type="term" value="P:carbohydrate metabolic process"/>
    <property type="evidence" value="ECO:0007669"/>
    <property type="project" value="InterPro"/>
</dbReference>
<feature type="compositionally biased region" description="Polar residues" evidence="16">
    <location>
        <begin position="1191"/>
        <end position="1206"/>
    </location>
</feature>
<reference evidence="18 19" key="1">
    <citation type="submission" date="2015-05" db="EMBL/GenBank/DDBJ databases">
        <title>Distinctive expansion of gene families associated with plant cell wall degradation and secondary metabolism in the genomes of grapevine trunk pathogens.</title>
        <authorList>
            <person name="Lawrence D.P."/>
            <person name="Travadon R."/>
            <person name="Rolshausen P.E."/>
            <person name="Baumgartner K."/>
        </authorList>
    </citation>
    <scope>NUCLEOTIDE SEQUENCE [LARGE SCALE GENOMIC DNA]</scope>
    <source>
        <strain evidence="18">DA912</strain>
    </source>
</reference>
<dbReference type="SUPFAM" id="SSF50729">
    <property type="entry name" value="PH domain-like"/>
    <property type="match status" value="1"/>
</dbReference>
<sequence>MDFPEQLQQKDGDEEQEEDVVPIGLGNGNHSFMNLNQSIFGLIAAAGPKVDFHDRFEGHSSEEEEADESDDDGARPKRKDDAATGKLAQTTVLKKPASKTSKQHRRKFSDSKLMKLQKIFEFEEPEELISGVLLQGYIYITSKHICFYAYLPKKAVSQPEPHPEKTSLTIYKHEVTKSGYLFKSGKRNPKYNRYWFRLKGDVLSYFRDPSNLYLPHGQIDLRYGISATITDKDKDGLHFSVETDHRTYHFRADSAPSAKEWVKCLQRVIFRSHNDGDSVKISLPIANVIDIEETQMLEFADTCKIRVIDNDETYAIDEYFFSFFSFGKEAIGVLKILIEDATSTVNDSQHRKLDVPPTVDEAAASTVPASKRSSSTGLQPGFQPGLAPIRTAKIRDNGVDLSSGEKMEGNPSTPTLQTISKMGSYPLQRVGAFAEYLGRHSKRVGGLLATESVGYAGKMSGMWKGGQRHYDEPAALRTDDEADDEEQDKVSEQRFQDHFALPRSEKLRATYFGYFMRVLPLYGKVYMSDRNFCFRSLIAGSRTKLILPIRDIENVTKSSGFRFGYAGLVVVIRGHEELFFEFGDSALRDDLAIFLLRGIEAAKFLRESGELDSEEKEDAQNAEEEHKALEEARHDEFPDHEITLPRQTSNISDGPTIIFDDPKASFINFKPEKALRITCLTIGSRGDVQPYIALCKGLLAEGHKPKIATHAEFKDWIEGHGIEFSPIEGDPGELMRLCIENGTFTVAFLREASSTMRNWLDGLLASSWLACKGSDVLIESPSAMGGIHIAEKLCIPYFRAFGMPWTRTRAYPHAFMMPERKMGGAYNLVTYVLFDSVFWKFTAHQINRWRNKTLGLPNTSLEKMQPNKVPFLYNFSQHVVPPPLDYSDWIRVTGYWFLNEGGENWTPPADLVAFIEKARKDDKKIVYVGFGSIIMDNPAKFTREIIDAVLKADVRCILSKGWSDRLDPKSEEAQKAGAADGDNSTKGTHGGKSGTTEIPLPPEIFPIKSAPHDWLFNQIDAAAHHGGSGTTGASLRAGIPTIVRPFFGDQFFFGNRVDDLGVGILLRKWGVNSFARALWEATHSERMIVKARVLGENIRKENGVDTAIQCIYRDMEYAKSLIERKAGRNAAAAERAATSGSDDLDDDVEEESWTFIGDDTGTDENDLDIDGVMRRSQFLVPIGLPEGPSARNKSLGSKALMSSSNPLVMPGGNSAVKPPAQRSPLSPPRQGSTSNDSAKENDRGR</sequence>
<dbReference type="Pfam" id="PF06722">
    <property type="entry name" value="EryCIII-like_C"/>
    <property type="match status" value="1"/>
</dbReference>
<feature type="region of interest" description="Disordered" evidence="16">
    <location>
        <begin position="53"/>
        <end position="107"/>
    </location>
</feature>
<dbReference type="FunFam" id="3.40.50.2000:FF:000009">
    <property type="entry name" value="Sterol 3-beta-glucosyltransferase UGT80A2"/>
    <property type="match status" value="1"/>
</dbReference>
<keyword evidence="6" id="KW-0813">Transport</keyword>
<feature type="compositionally biased region" description="Acidic residues" evidence="16">
    <location>
        <begin position="62"/>
        <end position="71"/>
    </location>
</feature>
<keyword evidence="8" id="KW-0328">Glycosyltransferase</keyword>
<dbReference type="GO" id="GO:0016906">
    <property type="term" value="F:sterol 3-beta-glucosyltransferase activity"/>
    <property type="evidence" value="ECO:0007669"/>
    <property type="project" value="UniProtKB-EC"/>
</dbReference>
<evidence type="ECO:0000313" key="19">
    <source>
        <dbReference type="Proteomes" id="UP000034680"/>
    </source>
</evidence>
<dbReference type="InterPro" id="IPR048066">
    <property type="entry name" value="ATG26_PH_GRAM1"/>
</dbReference>
<dbReference type="Proteomes" id="UP000034680">
    <property type="component" value="Unassembled WGS sequence"/>
</dbReference>
<dbReference type="SUPFAM" id="SSF53756">
    <property type="entry name" value="UDP-Glycosyltransferase/glycogen phosphorylase"/>
    <property type="match status" value="1"/>
</dbReference>
<evidence type="ECO:0000256" key="8">
    <source>
        <dbReference type="ARBA" id="ARBA00022676"/>
    </source>
</evidence>
<dbReference type="Gene3D" id="2.30.29.30">
    <property type="entry name" value="Pleckstrin-homology domain (PH domain)/Phosphotyrosine-binding domain (PTB)"/>
    <property type="match status" value="2"/>
</dbReference>
<dbReference type="SMART" id="SM00568">
    <property type="entry name" value="GRAM"/>
    <property type="match status" value="2"/>
</dbReference>
<dbReference type="Pfam" id="PF02893">
    <property type="entry name" value="GRAM"/>
    <property type="match status" value="1"/>
</dbReference>
<reference evidence="18 19" key="2">
    <citation type="submission" date="2015-05" db="EMBL/GenBank/DDBJ databases">
        <authorList>
            <person name="Morales-Cruz A."/>
            <person name="Amrine K.C."/>
            <person name="Cantu D."/>
        </authorList>
    </citation>
    <scope>NUCLEOTIDE SEQUENCE [LARGE SCALE GENOMIC DNA]</scope>
    <source>
        <strain evidence="18">DA912</strain>
    </source>
</reference>
<feature type="compositionally biased region" description="Polar residues" evidence="16">
    <location>
        <begin position="367"/>
        <end position="378"/>
    </location>
</feature>
<dbReference type="CDD" id="cd03784">
    <property type="entry name" value="GT1_Gtf-like"/>
    <property type="match status" value="1"/>
</dbReference>
<dbReference type="GO" id="GO:0006914">
    <property type="term" value="P:autophagy"/>
    <property type="evidence" value="ECO:0007669"/>
    <property type="project" value="UniProtKB-KW"/>
</dbReference>
<evidence type="ECO:0000256" key="2">
    <source>
        <dbReference type="ARBA" id="ARBA00004623"/>
    </source>
</evidence>
<dbReference type="InterPro" id="IPR004182">
    <property type="entry name" value="GRAM"/>
</dbReference>
<dbReference type="InterPro" id="IPR050426">
    <property type="entry name" value="Glycosyltransferase_28"/>
</dbReference>
<evidence type="ECO:0000256" key="1">
    <source>
        <dbReference type="ARBA" id="ARBA00004496"/>
    </source>
</evidence>
<dbReference type="SMART" id="SM00233">
    <property type="entry name" value="PH"/>
    <property type="match status" value="1"/>
</dbReference>
<dbReference type="STRING" id="1214573.A0A0G2FAE2"/>
<feature type="domain" description="PH" evidence="17">
    <location>
        <begin position="174"/>
        <end position="270"/>
    </location>
</feature>
<evidence type="ECO:0000256" key="7">
    <source>
        <dbReference type="ARBA" id="ARBA00022490"/>
    </source>
</evidence>
<dbReference type="InterPro" id="IPR004276">
    <property type="entry name" value="GlycoTrans_28_N"/>
</dbReference>
<feature type="region of interest" description="Disordered" evidence="16">
    <location>
        <begin position="348"/>
        <end position="384"/>
    </location>
</feature>
<feature type="compositionally biased region" description="Acidic residues" evidence="16">
    <location>
        <begin position="610"/>
        <end position="622"/>
    </location>
</feature>
<keyword evidence="10" id="KW-0653">Protein transport</keyword>
<dbReference type="InterPro" id="IPR010610">
    <property type="entry name" value="EryCIII-like_C"/>
</dbReference>
<dbReference type="InterPro" id="IPR011993">
    <property type="entry name" value="PH-like_dom_sf"/>
</dbReference>
<dbReference type="Pfam" id="PF00169">
    <property type="entry name" value="PH"/>
    <property type="match status" value="1"/>
</dbReference>
<comment type="catalytic activity">
    <reaction evidence="15">
        <text>a sterol + UDP-alpha-D-glucose = a sterol 3-beta-D-glucoside + UDP + H(+)</text>
        <dbReference type="Rhea" id="RHEA:22724"/>
        <dbReference type="ChEBI" id="CHEBI:15378"/>
        <dbReference type="ChEBI" id="CHEBI:15889"/>
        <dbReference type="ChEBI" id="CHEBI:37424"/>
        <dbReference type="ChEBI" id="CHEBI:58223"/>
        <dbReference type="ChEBI" id="CHEBI:58885"/>
        <dbReference type="EC" id="2.4.1.173"/>
    </reaction>
    <physiologicalReaction direction="left-to-right" evidence="15">
        <dbReference type="Rhea" id="RHEA:22725"/>
    </physiologicalReaction>
</comment>
<organism evidence="18 19">
    <name type="scientific">Diaporthe ampelina</name>
    <dbReference type="NCBI Taxonomy" id="1214573"/>
    <lineage>
        <taxon>Eukaryota</taxon>
        <taxon>Fungi</taxon>
        <taxon>Dikarya</taxon>
        <taxon>Ascomycota</taxon>
        <taxon>Pezizomycotina</taxon>
        <taxon>Sordariomycetes</taxon>
        <taxon>Sordariomycetidae</taxon>
        <taxon>Diaporthales</taxon>
        <taxon>Diaporthaceae</taxon>
        <taxon>Diaporthe</taxon>
    </lineage>
</organism>
<keyword evidence="12" id="KW-0472">Membrane</keyword>
<dbReference type="CDD" id="cd13215">
    <property type="entry name" value="PH-GRAM1_AGT26"/>
    <property type="match status" value="1"/>
</dbReference>
<feature type="region of interest" description="Disordered" evidence="16">
    <location>
        <begin position="1"/>
        <end position="25"/>
    </location>
</feature>
<comment type="similarity">
    <text evidence="3">Belongs to the glycosyltransferase 28 family.</text>
</comment>
<dbReference type="InterPro" id="IPR001849">
    <property type="entry name" value="PH_domain"/>
</dbReference>
<dbReference type="PANTHER" id="PTHR48050:SF25">
    <property type="entry name" value="STEROL 3-BETA-GLUCOSYLTRANSFERASE"/>
    <property type="match status" value="1"/>
</dbReference>
<feature type="region of interest" description="Disordered" evidence="16">
    <location>
        <begin position="968"/>
        <end position="1001"/>
    </location>
</feature>
<feature type="compositionally biased region" description="Basic and acidic residues" evidence="16">
    <location>
        <begin position="72"/>
        <end position="83"/>
    </location>
</feature>
<dbReference type="GO" id="GO:0015031">
    <property type="term" value="P:protein transport"/>
    <property type="evidence" value="ECO:0007669"/>
    <property type="project" value="UniProtKB-KW"/>
</dbReference>
<name>A0A0G2FAE2_9PEZI</name>
<dbReference type="InterPro" id="IPR048065">
    <property type="entry name" value="ATG26_PH_GRAM2"/>
</dbReference>
<dbReference type="Pfam" id="PF03033">
    <property type="entry name" value="Glyco_transf_28"/>
    <property type="match status" value="1"/>
</dbReference>
<accession>A0A0G2FAE2</accession>
<dbReference type="CDD" id="cd13216">
    <property type="entry name" value="PH-GRAM2_AGT26"/>
    <property type="match status" value="1"/>
</dbReference>
<protein>
    <recommendedName>
        <fullName evidence="5">Sterol 3-beta-glucosyltransferase</fullName>
        <ecNumber evidence="4">2.4.1.173</ecNumber>
    </recommendedName>
    <alternativeName>
        <fullName evidence="13">Autophagy-related protein 26</fullName>
    </alternativeName>
</protein>
<evidence type="ECO:0000256" key="12">
    <source>
        <dbReference type="ARBA" id="ARBA00023136"/>
    </source>
</evidence>
<dbReference type="GO" id="GO:0034045">
    <property type="term" value="C:phagophore assembly site membrane"/>
    <property type="evidence" value="ECO:0007669"/>
    <property type="project" value="UniProtKB-SubCell"/>
</dbReference>
<evidence type="ECO:0000256" key="5">
    <source>
        <dbReference type="ARBA" id="ARBA00017894"/>
    </source>
</evidence>
<keyword evidence="19" id="KW-1185">Reference proteome</keyword>